<dbReference type="InterPro" id="IPR036259">
    <property type="entry name" value="MFS_trans_sf"/>
</dbReference>
<evidence type="ECO:0000256" key="3">
    <source>
        <dbReference type="ARBA" id="ARBA00022692"/>
    </source>
</evidence>
<evidence type="ECO:0000256" key="1">
    <source>
        <dbReference type="ARBA" id="ARBA00004141"/>
    </source>
</evidence>
<reference evidence="9" key="1">
    <citation type="submission" date="2022-11" db="EMBL/GenBank/DDBJ databases">
        <authorList>
            <person name="Petersen C."/>
        </authorList>
    </citation>
    <scope>NUCLEOTIDE SEQUENCE</scope>
    <source>
        <strain evidence="9">IBT 20477</strain>
    </source>
</reference>
<keyword evidence="5 7" id="KW-0472">Membrane</keyword>
<dbReference type="PROSITE" id="PS50850">
    <property type="entry name" value="MFS"/>
    <property type="match status" value="1"/>
</dbReference>
<dbReference type="Proteomes" id="UP001150942">
    <property type="component" value="Unassembled WGS sequence"/>
</dbReference>
<dbReference type="FunFam" id="1.20.1250.20:FF:000078">
    <property type="entry name" value="MFS maltose transporter, putative"/>
    <property type="match status" value="1"/>
</dbReference>
<feature type="transmembrane region" description="Helical" evidence="7">
    <location>
        <begin position="185"/>
        <end position="206"/>
    </location>
</feature>
<dbReference type="GO" id="GO:0016020">
    <property type="term" value="C:membrane"/>
    <property type="evidence" value="ECO:0007669"/>
    <property type="project" value="UniProtKB-SubCell"/>
</dbReference>
<dbReference type="EMBL" id="JAPQKQ010000002">
    <property type="protein sequence ID" value="KAJ5209704.1"/>
    <property type="molecule type" value="Genomic_DNA"/>
</dbReference>
<dbReference type="PANTHER" id="PTHR48022:SF10">
    <property type="entry name" value="MAJOR FACILITATOR SUPERFAMILY (MFS) PROFILE DOMAIN-CONTAINING PROTEIN"/>
    <property type="match status" value="1"/>
</dbReference>
<comment type="similarity">
    <text evidence="2">Belongs to the major facilitator superfamily. Sugar transporter (TC 2.A.1.1) family.</text>
</comment>
<evidence type="ECO:0000259" key="8">
    <source>
        <dbReference type="PROSITE" id="PS50850"/>
    </source>
</evidence>
<feature type="region of interest" description="Disordered" evidence="6">
    <location>
        <begin position="499"/>
        <end position="520"/>
    </location>
</feature>
<feature type="transmembrane region" description="Helical" evidence="7">
    <location>
        <begin position="325"/>
        <end position="346"/>
    </location>
</feature>
<dbReference type="Pfam" id="PF00083">
    <property type="entry name" value="Sugar_tr"/>
    <property type="match status" value="1"/>
</dbReference>
<protein>
    <recommendedName>
        <fullName evidence="8">Major facilitator superfamily (MFS) profile domain-containing protein</fullName>
    </recommendedName>
</protein>
<dbReference type="GO" id="GO:0005351">
    <property type="term" value="F:carbohydrate:proton symporter activity"/>
    <property type="evidence" value="ECO:0007669"/>
    <property type="project" value="TreeGrafter"/>
</dbReference>
<feature type="transmembrane region" description="Helical" evidence="7">
    <location>
        <begin position="423"/>
        <end position="443"/>
    </location>
</feature>
<proteinExistence type="inferred from homology"/>
<feature type="transmembrane region" description="Helical" evidence="7">
    <location>
        <begin position="71"/>
        <end position="91"/>
    </location>
</feature>
<gene>
    <name evidence="9" type="ORF">N7449_004083</name>
</gene>
<name>A0A9W9T4Z3_9EURO</name>
<feature type="transmembrane region" description="Helical" evidence="7">
    <location>
        <begin position="384"/>
        <end position="403"/>
    </location>
</feature>
<feature type="transmembrane region" description="Helical" evidence="7">
    <location>
        <begin position="153"/>
        <end position="173"/>
    </location>
</feature>
<dbReference type="InterPro" id="IPR020846">
    <property type="entry name" value="MFS_dom"/>
</dbReference>
<comment type="caution">
    <text evidence="9">The sequence shown here is derived from an EMBL/GenBank/DDBJ whole genome shotgun (WGS) entry which is preliminary data.</text>
</comment>
<keyword evidence="10" id="KW-1185">Reference proteome</keyword>
<evidence type="ECO:0000313" key="9">
    <source>
        <dbReference type="EMBL" id="KAJ5209704.1"/>
    </source>
</evidence>
<dbReference type="InterPro" id="IPR005828">
    <property type="entry name" value="MFS_sugar_transport-like"/>
</dbReference>
<dbReference type="Gene3D" id="1.20.1250.20">
    <property type="entry name" value="MFS general substrate transporter like domains"/>
    <property type="match status" value="1"/>
</dbReference>
<feature type="transmembrane region" description="Helical" evidence="7">
    <location>
        <begin position="353"/>
        <end position="372"/>
    </location>
</feature>
<organism evidence="9 10">
    <name type="scientific">Penicillium cf. viridicatum</name>
    <dbReference type="NCBI Taxonomy" id="2972119"/>
    <lineage>
        <taxon>Eukaryota</taxon>
        <taxon>Fungi</taxon>
        <taxon>Dikarya</taxon>
        <taxon>Ascomycota</taxon>
        <taxon>Pezizomycotina</taxon>
        <taxon>Eurotiomycetes</taxon>
        <taxon>Eurotiomycetidae</taxon>
        <taxon>Eurotiales</taxon>
        <taxon>Aspergillaceae</taxon>
        <taxon>Penicillium</taxon>
    </lineage>
</organism>
<dbReference type="PANTHER" id="PTHR48022">
    <property type="entry name" value="PLASTIDIC GLUCOSE TRANSPORTER 4"/>
    <property type="match status" value="1"/>
</dbReference>
<sequence length="520" mass="58356">MIGHYDVRKYFNKRLALSCSLIALSSFNYAFDNQGFAQTQAMDAFEKRFGVYDPKTKTWALDTQWKSYFNGLPYLTFACGVIIGSFISARFGRRCCMFVMSIYALATATITTTSQSSDQILAARILNYIYIGMELSVVPVFQSEIAPTQIRGFMVGTYQLTIVFGGMVIGWVCNGTSKIHDDRSWRIPLGLFFIIPTIIASLIWFIPEVRTSEFPVFFIFQKAKRKQSPRWLLIQGRMEEARINLQKLREGAFTSDEIEDEFASIQKGLQSEPEQGHFKELFSKSNRKRTAIVVGLNFFQQATGQAFASQYGTLYVKSLQTINSFNFNVINGFIGLVIVLLCLYLNDRVGRRPLLLIGAAIQATALLIMGGLGVHTSSYSQKSAIVAMLSLFIVGFNIGWAALTYVVTTEIPTLRLRDNSQRIASVANVLTFFAVSFSLPYLMDTGYANLQSKVGFIYGSLSITSIAFVYFCVPECQGRSFEEIDQLFRKKTPLREFHKHGNPLGSEADITGFSESKEVA</sequence>
<evidence type="ECO:0000256" key="5">
    <source>
        <dbReference type="ARBA" id="ARBA00023136"/>
    </source>
</evidence>
<keyword evidence="4 7" id="KW-1133">Transmembrane helix</keyword>
<reference evidence="9" key="2">
    <citation type="journal article" date="2023" name="IMA Fungus">
        <title>Comparative genomic study of the Penicillium genus elucidates a diverse pangenome and 15 lateral gene transfer events.</title>
        <authorList>
            <person name="Petersen C."/>
            <person name="Sorensen T."/>
            <person name="Nielsen M.R."/>
            <person name="Sondergaard T.E."/>
            <person name="Sorensen J.L."/>
            <person name="Fitzpatrick D.A."/>
            <person name="Frisvad J.C."/>
            <person name="Nielsen K.L."/>
        </authorList>
    </citation>
    <scope>NUCLEOTIDE SEQUENCE</scope>
    <source>
        <strain evidence="9">IBT 20477</strain>
    </source>
</reference>
<evidence type="ECO:0000256" key="6">
    <source>
        <dbReference type="SAM" id="MobiDB-lite"/>
    </source>
</evidence>
<dbReference type="SUPFAM" id="SSF103473">
    <property type="entry name" value="MFS general substrate transporter"/>
    <property type="match status" value="1"/>
</dbReference>
<evidence type="ECO:0000256" key="2">
    <source>
        <dbReference type="ARBA" id="ARBA00010992"/>
    </source>
</evidence>
<dbReference type="AlphaFoldDB" id="A0A9W9T4Z3"/>
<accession>A0A9W9T4Z3</accession>
<feature type="domain" description="Major facilitator superfamily (MFS) profile" evidence="8">
    <location>
        <begin position="18"/>
        <end position="477"/>
    </location>
</feature>
<dbReference type="OrthoDB" id="6612291at2759"/>
<evidence type="ECO:0000256" key="7">
    <source>
        <dbReference type="SAM" id="Phobius"/>
    </source>
</evidence>
<feature type="transmembrane region" description="Helical" evidence="7">
    <location>
        <begin position="455"/>
        <end position="473"/>
    </location>
</feature>
<keyword evidence="3 7" id="KW-0812">Transmembrane</keyword>
<evidence type="ECO:0000313" key="10">
    <source>
        <dbReference type="Proteomes" id="UP001150942"/>
    </source>
</evidence>
<evidence type="ECO:0000256" key="4">
    <source>
        <dbReference type="ARBA" id="ARBA00022989"/>
    </source>
</evidence>
<comment type="subcellular location">
    <subcellularLocation>
        <location evidence="1">Membrane</location>
        <topology evidence="1">Multi-pass membrane protein</topology>
    </subcellularLocation>
</comment>
<dbReference type="InterPro" id="IPR050360">
    <property type="entry name" value="MFS_Sugar_Transporters"/>
</dbReference>